<dbReference type="InterPro" id="IPR036188">
    <property type="entry name" value="FAD/NAD-bd_sf"/>
</dbReference>
<dbReference type="PANTHER" id="PTHR43539">
    <property type="entry name" value="FLAVIN-BINDING MONOOXYGENASE-LIKE PROTEIN (AFU_ORTHOLOGUE AFUA_4G09220)"/>
    <property type="match status" value="1"/>
</dbReference>
<dbReference type="AlphaFoldDB" id="A0A9W8YNB1"/>
<accession>A0A9W8YNB1</accession>
<evidence type="ECO:0008006" key="5">
    <source>
        <dbReference type="Google" id="ProtNLM"/>
    </source>
</evidence>
<feature type="region of interest" description="Disordered" evidence="2">
    <location>
        <begin position="1"/>
        <end position="35"/>
    </location>
</feature>
<dbReference type="SUPFAM" id="SSF51905">
    <property type="entry name" value="FAD/NAD(P)-binding domain"/>
    <property type="match status" value="2"/>
</dbReference>
<keyword evidence="1" id="KW-0560">Oxidoreductase</keyword>
<reference evidence="3" key="1">
    <citation type="submission" date="2022-10" db="EMBL/GenBank/DDBJ databases">
        <title>Tapping the CABI collections for fungal endophytes: first genome assemblies for Collariella, Neodidymelliopsis, Ascochyta clinopodiicola, Didymella pomorum, Didymosphaeria variabile, Neocosmospora piperis and Neocucurbitaria cava.</title>
        <authorList>
            <person name="Hill R."/>
        </authorList>
    </citation>
    <scope>NUCLEOTIDE SEQUENCE</scope>
    <source>
        <strain evidence="3">IMI 355082</strain>
    </source>
</reference>
<evidence type="ECO:0000256" key="2">
    <source>
        <dbReference type="SAM" id="MobiDB-lite"/>
    </source>
</evidence>
<dbReference type="EMBL" id="JAPEVB010000005">
    <property type="protein sequence ID" value="KAJ4387398.1"/>
    <property type="molecule type" value="Genomic_DNA"/>
</dbReference>
<name>A0A9W8YNB1_9PEZI</name>
<proteinExistence type="predicted"/>
<evidence type="ECO:0000256" key="1">
    <source>
        <dbReference type="ARBA" id="ARBA00023002"/>
    </source>
</evidence>
<keyword evidence="4" id="KW-1185">Reference proteome</keyword>
<dbReference type="Pfam" id="PF13738">
    <property type="entry name" value="Pyr_redox_3"/>
    <property type="match status" value="1"/>
</dbReference>
<dbReference type="GO" id="GO:0050660">
    <property type="term" value="F:flavin adenine dinucleotide binding"/>
    <property type="evidence" value="ECO:0007669"/>
    <property type="project" value="TreeGrafter"/>
</dbReference>
<dbReference type="Gene3D" id="3.50.50.60">
    <property type="entry name" value="FAD/NAD(P)-binding domain"/>
    <property type="match status" value="1"/>
</dbReference>
<dbReference type="Proteomes" id="UP001140453">
    <property type="component" value="Unassembled WGS sequence"/>
</dbReference>
<sequence length="629" mass="69166">MSPSAISELSGTLPSSQRCEPGSINPPIADWPKSATDGPVDAVAVTKDIIAAFNSHLGKAPSKQAAEGIGSLFSEDSYWRDHLALSWDLKTLKSNKSIAAFLGENSSLTGIEVDESTEFRAPKVAPFSPEGKCKGIVSYLSITTKLGRGRGVVRLVEDGGKWKIWTLFTSLEELKGFEEPLGPRRPNGVQHGFHHGRKNWLDRRREQENFTTSEPDVVIIGAGQAGLSAHARLKMLNVPTLIVDANDSVGDNWRKRYHQLVLHDPIWYDHLPYLPFPDWWPIFTPKDKLADFFESYAKLLELNVWTRTTIEGGSWNDATKQWTITLKRVLLDGKTETRTLHPRHVILSTGHSGKANLPSIPGAESFRGSLLSHSSFFPGAKPNSAGKKAIVIGACNSAHDICQDYFENGYDVTMVQRSSTCVVSSKSILDGNKGLFEEGGPPTEDADLMSWSLPIEVLKAVHVENTRKQQIADGETLTGLTKAGFKLDRGPDECGLSIKYFQRGGGYYIDVGASQLIIDGKIKVKQGQEVAEVLPGGLRFADGSELEADEIVFATGYQNMRTQAQGIFGDKVSERLKDVWGIGEDGEFRALWKQSGHPGFWYHGGNLAICRYYSKVLALQIKAQLEGLV</sequence>
<comment type="caution">
    <text evidence="3">The sequence shown here is derived from an EMBL/GenBank/DDBJ whole genome shotgun (WGS) entry which is preliminary data.</text>
</comment>
<evidence type="ECO:0000313" key="3">
    <source>
        <dbReference type="EMBL" id="KAJ4387398.1"/>
    </source>
</evidence>
<feature type="compositionally biased region" description="Polar residues" evidence="2">
    <location>
        <begin position="1"/>
        <end position="18"/>
    </location>
</feature>
<dbReference type="InterPro" id="IPR050982">
    <property type="entry name" value="Auxin_biosynth/cation_transpt"/>
</dbReference>
<evidence type="ECO:0000313" key="4">
    <source>
        <dbReference type="Proteomes" id="UP001140453"/>
    </source>
</evidence>
<organism evidence="3 4">
    <name type="scientific">Gnomoniopsis smithogilvyi</name>
    <dbReference type="NCBI Taxonomy" id="1191159"/>
    <lineage>
        <taxon>Eukaryota</taxon>
        <taxon>Fungi</taxon>
        <taxon>Dikarya</taxon>
        <taxon>Ascomycota</taxon>
        <taxon>Pezizomycotina</taxon>
        <taxon>Sordariomycetes</taxon>
        <taxon>Sordariomycetidae</taxon>
        <taxon>Diaporthales</taxon>
        <taxon>Gnomoniaceae</taxon>
        <taxon>Gnomoniopsis</taxon>
    </lineage>
</organism>
<dbReference type="OrthoDB" id="74360at2759"/>
<protein>
    <recommendedName>
        <fullName evidence="5">Flavin-containing monooxygenase</fullName>
    </recommendedName>
</protein>
<gene>
    <name evidence="3" type="ORF">N0V93_007989</name>
</gene>
<dbReference type="PANTHER" id="PTHR43539:SF68">
    <property type="entry name" value="FLAVIN-BINDING MONOOXYGENASE-LIKE PROTEIN (AFU_ORTHOLOGUE AFUA_4G09220)"/>
    <property type="match status" value="1"/>
</dbReference>
<dbReference type="GO" id="GO:0004497">
    <property type="term" value="F:monooxygenase activity"/>
    <property type="evidence" value="ECO:0007669"/>
    <property type="project" value="TreeGrafter"/>
</dbReference>